<sequence length="144" mass="15728">MSVAEIAEVLGGNKTFKHAVRNSDDLATSIRAGLPATIISVLAERLTLHRLDVAKHLGIPPRTLTRRLSRHARLTVDESDRAARMARIIALATEVLGANEKAASWLRTPNRALGGRQPIDEIATDPGYRSVEEVLYAIAYGMYS</sequence>
<gene>
    <name evidence="3" type="ORF">H7849_25900</name>
</gene>
<organism evidence="3 4">
    <name type="scientific">Alloacidobacterium dinghuense</name>
    <dbReference type="NCBI Taxonomy" id="2763107"/>
    <lineage>
        <taxon>Bacteria</taxon>
        <taxon>Pseudomonadati</taxon>
        <taxon>Acidobacteriota</taxon>
        <taxon>Terriglobia</taxon>
        <taxon>Terriglobales</taxon>
        <taxon>Acidobacteriaceae</taxon>
        <taxon>Alloacidobacterium</taxon>
    </lineage>
</organism>
<dbReference type="AlphaFoldDB" id="A0A7G8BIK0"/>
<accession>A0A7G8BIK0</accession>
<reference evidence="3 4" key="1">
    <citation type="submission" date="2020-08" db="EMBL/GenBank/DDBJ databases">
        <title>Edaphobacter telluris sp. nov. and Acidobacterium dinghuensis sp. nov., two acidobacteria isolated from forest soil.</title>
        <authorList>
            <person name="Fu J."/>
            <person name="Qiu L."/>
        </authorList>
    </citation>
    <scope>NUCLEOTIDE SEQUENCE [LARGE SCALE GENOMIC DNA]</scope>
    <source>
        <strain evidence="3">4Y35</strain>
    </source>
</reference>
<dbReference type="RefSeq" id="WP_186743325.1">
    <property type="nucleotide sequence ID" value="NZ_CP060394.1"/>
</dbReference>
<name>A0A7G8BIK0_9BACT</name>
<dbReference type="InterPro" id="IPR046847">
    <property type="entry name" value="Xre-like_HTH"/>
</dbReference>
<evidence type="ECO:0000259" key="1">
    <source>
        <dbReference type="Pfam" id="PF09722"/>
    </source>
</evidence>
<dbReference type="InterPro" id="IPR024467">
    <property type="entry name" value="Xre/MbcA/ParS-like_toxin-bd"/>
</dbReference>
<dbReference type="InterPro" id="IPR011979">
    <property type="entry name" value="Antitox_Xre"/>
</dbReference>
<evidence type="ECO:0000259" key="2">
    <source>
        <dbReference type="Pfam" id="PF20432"/>
    </source>
</evidence>
<dbReference type="KEGG" id="adin:H7849_25900"/>
<feature type="domain" description="Antitoxin Xre-like helix-turn-helix" evidence="2">
    <location>
        <begin position="25"/>
        <end position="87"/>
    </location>
</feature>
<proteinExistence type="predicted"/>
<dbReference type="Gene3D" id="1.10.10.60">
    <property type="entry name" value="Homeodomain-like"/>
    <property type="match status" value="1"/>
</dbReference>
<dbReference type="Pfam" id="PF20432">
    <property type="entry name" value="Xre-like-HTH"/>
    <property type="match status" value="1"/>
</dbReference>
<dbReference type="EMBL" id="CP060394">
    <property type="protein sequence ID" value="QNI32370.1"/>
    <property type="molecule type" value="Genomic_DNA"/>
</dbReference>
<protein>
    <submittedName>
        <fullName evidence="3">DUF2384 domain-containing protein</fullName>
    </submittedName>
</protein>
<evidence type="ECO:0000313" key="3">
    <source>
        <dbReference type="EMBL" id="QNI32370.1"/>
    </source>
</evidence>
<dbReference type="Proteomes" id="UP000515312">
    <property type="component" value="Chromosome"/>
</dbReference>
<dbReference type="NCBIfam" id="TIGR02293">
    <property type="entry name" value="TAS_TIGR02293"/>
    <property type="match status" value="1"/>
</dbReference>
<evidence type="ECO:0000313" key="4">
    <source>
        <dbReference type="Proteomes" id="UP000515312"/>
    </source>
</evidence>
<feature type="domain" description="Antitoxin Xre/MbcA/ParS-like toxin-binding" evidence="1">
    <location>
        <begin position="92"/>
        <end position="141"/>
    </location>
</feature>
<keyword evidence="4" id="KW-1185">Reference proteome</keyword>
<dbReference type="GO" id="GO:0003677">
    <property type="term" value="F:DNA binding"/>
    <property type="evidence" value="ECO:0007669"/>
    <property type="project" value="InterPro"/>
</dbReference>
<dbReference type="Pfam" id="PF09722">
    <property type="entry name" value="Xre_MbcA_ParS_C"/>
    <property type="match status" value="1"/>
</dbReference>